<keyword evidence="1" id="KW-1133">Transmembrane helix</keyword>
<reference evidence="2 3" key="1">
    <citation type="submission" date="2024-09" db="EMBL/GenBank/DDBJ databases">
        <title>Whole genome analysis of Stenotrophomonas geniculata MK-1, and its biological control impact on peanut foliage fungus diseases.</title>
        <authorList>
            <person name="Ahsan T."/>
        </authorList>
    </citation>
    <scope>NUCLEOTIDE SEQUENCE [LARGE SCALE GENOMIC DNA]</scope>
    <source>
        <strain evidence="2 3">MK-1</strain>
    </source>
</reference>
<feature type="transmembrane region" description="Helical" evidence="1">
    <location>
        <begin position="132"/>
        <end position="154"/>
    </location>
</feature>
<proteinExistence type="predicted"/>
<name>A0ABW1MW92_9GAMM</name>
<dbReference type="Pfam" id="PF20327">
    <property type="entry name" value="DUF6622"/>
    <property type="match status" value="1"/>
</dbReference>
<feature type="transmembrane region" description="Helical" evidence="1">
    <location>
        <begin position="166"/>
        <end position="184"/>
    </location>
</feature>
<feature type="transmembrane region" description="Helical" evidence="1">
    <location>
        <begin position="68"/>
        <end position="88"/>
    </location>
</feature>
<dbReference type="Proteomes" id="UP001596115">
    <property type="component" value="Unassembled WGS sequence"/>
</dbReference>
<keyword evidence="1" id="KW-0812">Transmembrane</keyword>
<dbReference type="RefSeq" id="WP_313310635.1">
    <property type="nucleotide sequence ID" value="NZ_JAWISR010000001.1"/>
</dbReference>
<evidence type="ECO:0000313" key="3">
    <source>
        <dbReference type="Proteomes" id="UP001596115"/>
    </source>
</evidence>
<dbReference type="EMBL" id="JBHRFL010000001">
    <property type="protein sequence ID" value="MFC6068184.1"/>
    <property type="molecule type" value="Genomic_DNA"/>
</dbReference>
<protein>
    <submittedName>
        <fullName evidence="2">DUF6622 family protein</fullName>
    </submittedName>
</protein>
<comment type="caution">
    <text evidence="2">The sequence shown here is derived from an EMBL/GenBank/DDBJ whole genome shotgun (WGS) entry which is preliminary data.</text>
</comment>
<sequence>MSLVAIGAEANSERQGEAPSPPLTQGPLMNILQNLASQTPVWVWLLLAFLVTRGIAAMKPAETSLHKLAIVPALFAVWGAWSISHRFGASLAAWSEWLAGIATGAALAWLLLNRLKLTLDRSTGKLWRSADFSLLPLLLVTFLVKYGFEAAFAVSPSLSAHAGFSAAYLLLTGGFTGIFVGKYARYLASLRMEAAGKGLETAG</sequence>
<feature type="transmembrane region" description="Helical" evidence="1">
    <location>
        <begin position="39"/>
        <end position="56"/>
    </location>
</feature>
<organism evidence="2 3">
    <name type="scientific">Stenotrophomonas geniculata</name>
    <dbReference type="NCBI Taxonomy" id="86188"/>
    <lineage>
        <taxon>Bacteria</taxon>
        <taxon>Pseudomonadati</taxon>
        <taxon>Pseudomonadota</taxon>
        <taxon>Gammaproteobacteria</taxon>
        <taxon>Lysobacterales</taxon>
        <taxon>Lysobacteraceae</taxon>
        <taxon>Stenotrophomonas</taxon>
    </lineage>
</organism>
<dbReference type="InterPro" id="IPR046730">
    <property type="entry name" value="DUF6622"/>
</dbReference>
<evidence type="ECO:0000313" key="2">
    <source>
        <dbReference type="EMBL" id="MFC6068184.1"/>
    </source>
</evidence>
<feature type="transmembrane region" description="Helical" evidence="1">
    <location>
        <begin position="94"/>
        <end position="112"/>
    </location>
</feature>
<evidence type="ECO:0000256" key="1">
    <source>
        <dbReference type="SAM" id="Phobius"/>
    </source>
</evidence>
<gene>
    <name evidence="2" type="ORF">ACFLLB_01215</name>
</gene>
<keyword evidence="3" id="KW-1185">Reference proteome</keyword>
<accession>A0ABW1MW92</accession>
<keyword evidence="1" id="KW-0472">Membrane</keyword>